<dbReference type="GO" id="GO:0000145">
    <property type="term" value="C:exocyst"/>
    <property type="evidence" value="ECO:0007669"/>
    <property type="project" value="TreeGrafter"/>
</dbReference>
<keyword evidence="4" id="KW-0268">Exocytosis</keyword>
<dbReference type="Pfam" id="PF20667">
    <property type="entry name" value="Sec10_N"/>
    <property type="match status" value="1"/>
</dbReference>
<proteinExistence type="inferred from homology"/>
<feature type="transmembrane region" description="Helical" evidence="7">
    <location>
        <begin position="600"/>
        <end position="623"/>
    </location>
</feature>
<feature type="domain" description="Exocyst complex component Sec10-like alpha-helical bundle" evidence="8">
    <location>
        <begin position="374"/>
        <end position="694"/>
    </location>
</feature>
<dbReference type="PANTHER" id="PTHR12100">
    <property type="entry name" value="SEC10"/>
    <property type="match status" value="1"/>
</dbReference>
<reference evidence="10" key="2">
    <citation type="submission" date="2014-05" db="EMBL/GenBank/DDBJ databases">
        <title>The genome and life-stage specific transcriptomes of Globodera pallida elucidate key aspects of plant parasitism by a cyst nematode.</title>
        <authorList>
            <person name="Cotton J.A."/>
            <person name="Lilley C.J."/>
            <person name="Jones L.M."/>
            <person name="Kikuchi T."/>
            <person name="Reid A.J."/>
            <person name="Thorpe P."/>
            <person name="Tsai I.J."/>
            <person name="Beasley H."/>
            <person name="Blok V."/>
            <person name="Cock P.J.A."/>
            <person name="Van den Akker S.E."/>
            <person name="Holroyd N."/>
            <person name="Hunt M."/>
            <person name="Mantelin S."/>
            <person name="Naghra H."/>
            <person name="Pain A."/>
            <person name="Palomares-Rius J.E."/>
            <person name="Zarowiecki M."/>
            <person name="Berriman M."/>
            <person name="Jones J.T."/>
            <person name="Urwin P.E."/>
        </authorList>
    </citation>
    <scope>NUCLEOTIDE SEQUENCE [LARGE SCALE GENOMIC DNA]</scope>
    <source>
        <strain evidence="10">Lindley</strain>
    </source>
</reference>
<keyword evidence="7" id="KW-0812">Transmembrane</keyword>
<dbReference type="Proteomes" id="UP000050741">
    <property type="component" value="Unassembled WGS sequence"/>
</dbReference>
<evidence type="ECO:0000256" key="7">
    <source>
        <dbReference type="SAM" id="Phobius"/>
    </source>
</evidence>
<keyword evidence="10" id="KW-1185">Reference proteome</keyword>
<dbReference type="GO" id="GO:0006893">
    <property type="term" value="P:Golgi to plasma membrane transport"/>
    <property type="evidence" value="ECO:0007669"/>
    <property type="project" value="TreeGrafter"/>
</dbReference>
<evidence type="ECO:0000313" key="11">
    <source>
        <dbReference type="WBParaSite" id="GPLIN_000193000"/>
    </source>
</evidence>
<keyword evidence="7" id="KW-1133">Transmembrane helix</keyword>
<evidence type="ECO:0000259" key="9">
    <source>
        <dbReference type="Pfam" id="PF20667"/>
    </source>
</evidence>
<dbReference type="GO" id="GO:0006887">
    <property type="term" value="P:exocytosis"/>
    <property type="evidence" value="ECO:0007669"/>
    <property type="project" value="UniProtKB-KW"/>
</dbReference>
<evidence type="ECO:0000256" key="1">
    <source>
        <dbReference type="ARBA" id="ARBA00006572"/>
    </source>
</evidence>
<accession>A0A183BMU5</accession>
<name>A0A183BMU5_GLOPA</name>
<dbReference type="Pfam" id="PF07393">
    <property type="entry name" value="Sec10_HB"/>
    <property type="match status" value="2"/>
</dbReference>
<evidence type="ECO:0000313" key="10">
    <source>
        <dbReference type="Proteomes" id="UP000050741"/>
    </source>
</evidence>
<dbReference type="InterPro" id="IPR048627">
    <property type="entry name" value="Sec10_HB"/>
</dbReference>
<keyword evidence="3" id="KW-0813">Transport</keyword>
<evidence type="ECO:0000256" key="3">
    <source>
        <dbReference type="ARBA" id="ARBA00022448"/>
    </source>
</evidence>
<feature type="domain" description="Exocyst complex component Sec10-like alpha-helical bundle" evidence="8">
    <location>
        <begin position="171"/>
        <end position="320"/>
    </location>
</feature>
<dbReference type="InterPro" id="IPR009976">
    <property type="entry name" value="Sec10-like"/>
</dbReference>
<reference evidence="10" key="1">
    <citation type="submission" date="2013-12" db="EMBL/GenBank/DDBJ databases">
        <authorList>
            <person name="Aslett M."/>
        </authorList>
    </citation>
    <scope>NUCLEOTIDE SEQUENCE [LARGE SCALE GENOMIC DNA]</scope>
    <source>
        <strain evidence="10">Lindley</strain>
    </source>
</reference>
<organism evidence="10 11">
    <name type="scientific">Globodera pallida</name>
    <name type="common">Potato cyst nematode worm</name>
    <name type="synonym">Heterodera pallida</name>
    <dbReference type="NCBI Taxonomy" id="36090"/>
    <lineage>
        <taxon>Eukaryota</taxon>
        <taxon>Metazoa</taxon>
        <taxon>Ecdysozoa</taxon>
        <taxon>Nematoda</taxon>
        <taxon>Chromadorea</taxon>
        <taxon>Rhabditida</taxon>
        <taxon>Tylenchina</taxon>
        <taxon>Tylenchomorpha</taxon>
        <taxon>Tylenchoidea</taxon>
        <taxon>Heteroderidae</taxon>
        <taxon>Heteroderinae</taxon>
        <taxon>Globodera</taxon>
    </lineage>
</organism>
<evidence type="ECO:0000256" key="4">
    <source>
        <dbReference type="ARBA" id="ARBA00022483"/>
    </source>
</evidence>
<feature type="domain" description="Exocyst complex component Sec10 N-terminal" evidence="9">
    <location>
        <begin position="46"/>
        <end position="165"/>
    </location>
</feature>
<evidence type="ECO:0000259" key="8">
    <source>
        <dbReference type="Pfam" id="PF07393"/>
    </source>
</evidence>
<keyword evidence="5" id="KW-0175">Coiled coil</keyword>
<sequence length="698" mass="79829">MSQQPYFATYIQDLEQDPFDVIDFVERLAWRMSTGRDFVDAAFLKNKFEEEIGSLQLLSDQFQSKLNTLEQQQHKDKSDYLDSLQRLHDKNSDSLDQLKVGCCGLSTVQQLDLTMQTVAAKVVHLGDQLESVHEPRARAFEALQLMRHFDEFLADQPLNSALFTDPDRLLESAEVIAKLASIAQELDRTKFAAVQLRISHKYDEIEQLLIEEFVRSHDRKRMREIATILSEFKGFSRCVDAFVERVQSVGPHSPNVFDDIQNLCERAKAIIMEIFPSSQFVVSKLLLNVFHGKLQEAVVATLEENKSNPEQYLTNLHELFLKEICMKCSAQIRWTPNFCPHSIEHKFIADKCTFTLRKFYESKGHQKRSILSSGLQDLKSRLLTAEDFGGETFLSEIIAINILQEFKNAFARSSSLCKKPESLELDTILFDILLKFLYTEHVEYAIELGLARIPLSEPRNEPSANFFKVIQQSSAITHLFAKLFDDTIHPEIRDTQIEDTVLRKRDQTLRNVEDRINIGVRRQLNAVIAFVRHVLSTSQRKSDFKPEEDNYEMSAACSSTCTTVVNYLNRVVQNADKCGIKDCVDGGNLRVILAELGDNFYATILAHVLSFAYNLAGAMLLLCDISVYKKCISSWGIAELEKNLDCLHALANLLVVVPENLPEACNSQLLKNVDRPLMNEFIQRRHDYKSAKLFLNTY</sequence>
<dbReference type="InterPro" id="IPR048625">
    <property type="entry name" value="Sec10_N"/>
</dbReference>
<protein>
    <recommendedName>
        <fullName evidence="2">Exocyst complex component 5</fullName>
    </recommendedName>
    <alternativeName>
        <fullName evidence="6">Exocyst complex component Sec10</fullName>
    </alternativeName>
</protein>
<dbReference type="PANTHER" id="PTHR12100:SF0">
    <property type="entry name" value="EXOCYST COMPLEX COMPONENT 5"/>
    <property type="match status" value="1"/>
</dbReference>
<comment type="similarity">
    <text evidence="1">Belongs to the SEC10 family.</text>
</comment>
<dbReference type="AlphaFoldDB" id="A0A183BMU5"/>
<evidence type="ECO:0000256" key="2">
    <source>
        <dbReference type="ARBA" id="ARBA00017524"/>
    </source>
</evidence>
<keyword evidence="7" id="KW-0472">Membrane</keyword>
<reference evidence="11" key="3">
    <citation type="submission" date="2016-06" db="UniProtKB">
        <authorList>
            <consortium name="WormBaseParasite"/>
        </authorList>
    </citation>
    <scope>IDENTIFICATION</scope>
</reference>
<evidence type="ECO:0000256" key="6">
    <source>
        <dbReference type="ARBA" id="ARBA00031471"/>
    </source>
</evidence>
<evidence type="ECO:0000256" key="5">
    <source>
        <dbReference type="ARBA" id="ARBA00023054"/>
    </source>
</evidence>
<dbReference type="WBParaSite" id="GPLIN_000193000">
    <property type="protein sequence ID" value="GPLIN_000193000"/>
    <property type="gene ID" value="GPLIN_000193000"/>
</dbReference>